<gene>
    <name evidence="1" type="ORF">O181_131846</name>
</gene>
<sequence>MYCPYNPSTMDPPTGTLSQPWQFTSLDLRMAYQAKVLLWPIGHIHHQWPIWPRHHLMDHLSFGDFMALHLNLEAMRHFRPNWVLLVISLKTRGNGPNGCFAHLGS</sequence>
<proteinExistence type="predicted"/>
<reference evidence="1" key="1">
    <citation type="submission" date="2021-03" db="EMBL/GenBank/DDBJ databases">
        <title>Draft genome sequence of rust myrtle Austropuccinia psidii MF-1, a brazilian biotype.</title>
        <authorList>
            <person name="Quecine M.C."/>
            <person name="Pachon D.M.R."/>
            <person name="Bonatelli M.L."/>
            <person name="Correr F.H."/>
            <person name="Franceschini L.M."/>
            <person name="Leite T.F."/>
            <person name="Margarido G.R.A."/>
            <person name="Almeida C.A."/>
            <person name="Ferrarezi J.A."/>
            <person name="Labate C.A."/>
        </authorList>
    </citation>
    <scope>NUCLEOTIDE SEQUENCE</scope>
    <source>
        <strain evidence="1">MF-1</strain>
    </source>
</reference>
<evidence type="ECO:0000313" key="1">
    <source>
        <dbReference type="EMBL" id="MBW0592131.1"/>
    </source>
</evidence>
<name>A0A9Q3QAP9_9BASI</name>
<accession>A0A9Q3QAP9</accession>
<organism evidence="1 2">
    <name type="scientific">Austropuccinia psidii MF-1</name>
    <dbReference type="NCBI Taxonomy" id="1389203"/>
    <lineage>
        <taxon>Eukaryota</taxon>
        <taxon>Fungi</taxon>
        <taxon>Dikarya</taxon>
        <taxon>Basidiomycota</taxon>
        <taxon>Pucciniomycotina</taxon>
        <taxon>Pucciniomycetes</taxon>
        <taxon>Pucciniales</taxon>
        <taxon>Sphaerophragmiaceae</taxon>
        <taxon>Austropuccinia</taxon>
    </lineage>
</organism>
<protein>
    <submittedName>
        <fullName evidence="1">Uncharacterized protein</fullName>
    </submittedName>
</protein>
<comment type="caution">
    <text evidence="1">The sequence shown here is derived from an EMBL/GenBank/DDBJ whole genome shotgun (WGS) entry which is preliminary data.</text>
</comment>
<keyword evidence="2" id="KW-1185">Reference proteome</keyword>
<dbReference type="Proteomes" id="UP000765509">
    <property type="component" value="Unassembled WGS sequence"/>
</dbReference>
<dbReference type="AlphaFoldDB" id="A0A9Q3QAP9"/>
<dbReference type="EMBL" id="AVOT02146794">
    <property type="protein sequence ID" value="MBW0592131.1"/>
    <property type="molecule type" value="Genomic_DNA"/>
</dbReference>
<evidence type="ECO:0000313" key="2">
    <source>
        <dbReference type="Proteomes" id="UP000765509"/>
    </source>
</evidence>